<evidence type="ECO:0000313" key="1">
    <source>
        <dbReference type="EMBL" id="RNA30434.1"/>
    </source>
</evidence>
<accession>A0A3M7S3Q7</accession>
<reference evidence="1 2" key="1">
    <citation type="journal article" date="2018" name="Sci. Rep.">
        <title>Genomic signatures of local adaptation to the degree of environmental predictability in rotifers.</title>
        <authorList>
            <person name="Franch-Gras L."/>
            <person name="Hahn C."/>
            <person name="Garcia-Roger E.M."/>
            <person name="Carmona M.J."/>
            <person name="Serra M."/>
            <person name="Gomez A."/>
        </authorList>
    </citation>
    <scope>NUCLEOTIDE SEQUENCE [LARGE SCALE GENOMIC DNA]</scope>
    <source>
        <strain evidence="1">HYR1</strain>
    </source>
</reference>
<organism evidence="1 2">
    <name type="scientific">Brachionus plicatilis</name>
    <name type="common">Marine rotifer</name>
    <name type="synonym">Brachionus muelleri</name>
    <dbReference type="NCBI Taxonomy" id="10195"/>
    <lineage>
        <taxon>Eukaryota</taxon>
        <taxon>Metazoa</taxon>
        <taxon>Spiralia</taxon>
        <taxon>Gnathifera</taxon>
        <taxon>Rotifera</taxon>
        <taxon>Eurotatoria</taxon>
        <taxon>Monogononta</taxon>
        <taxon>Pseudotrocha</taxon>
        <taxon>Ploima</taxon>
        <taxon>Brachionidae</taxon>
        <taxon>Brachionus</taxon>
    </lineage>
</organism>
<sequence>MFVPNVLCFCCKFPVIKIFMVKNCFILEKLTFVVLLVIIDLENHQIQLFASRYKKKDIILFIRQGKIGSDFCALKIVL</sequence>
<keyword evidence="2" id="KW-1185">Reference proteome</keyword>
<protein>
    <submittedName>
        <fullName evidence="1">Uncharacterized protein</fullName>
    </submittedName>
</protein>
<proteinExistence type="predicted"/>
<dbReference type="EMBL" id="REGN01002088">
    <property type="protein sequence ID" value="RNA30434.1"/>
    <property type="molecule type" value="Genomic_DNA"/>
</dbReference>
<gene>
    <name evidence="1" type="ORF">BpHYR1_041522</name>
</gene>
<evidence type="ECO:0000313" key="2">
    <source>
        <dbReference type="Proteomes" id="UP000276133"/>
    </source>
</evidence>
<dbReference type="AlphaFoldDB" id="A0A3M7S3Q7"/>
<dbReference type="Proteomes" id="UP000276133">
    <property type="component" value="Unassembled WGS sequence"/>
</dbReference>
<name>A0A3M7S3Q7_BRAPC</name>
<comment type="caution">
    <text evidence="1">The sequence shown here is derived from an EMBL/GenBank/DDBJ whole genome shotgun (WGS) entry which is preliminary data.</text>
</comment>